<dbReference type="SUPFAM" id="SSF103473">
    <property type="entry name" value="MFS general substrate transporter"/>
    <property type="match status" value="1"/>
</dbReference>
<dbReference type="GO" id="GO:0015293">
    <property type="term" value="F:symporter activity"/>
    <property type="evidence" value="ECO:0007669"/>
    <property type="project" value="UniProtKB-KW"/>
</dbReference>
<dbReference type="Gene3D" id="1.20.1250.20">
    <property type="entry name" value="MFS general substrate transporter like domains"/>
    <property type="match status" value="1"/>
</dbReference>
<dbReference type="GO" id="GO:0006817">
    <property type="term" value="P:phosphate ion transport"/>
    <property type="evidence" value="ECO:0007669"/>
    <property type="project" value="UniProtKB-KW"/>
</dbReference>
<dbReference type="EMBL" id="AP005740">
    <property type="protein sequence ID" value="BAD33836.1"/>
    <property type="molecule type" value="Genomic_DNA"/>
</dbReference>
<evidence type="ECO:0000256" key="1">
    <source>
        <dbReference type="ARBA" id="ARBA00004141"/>
    </source>
</evidence>
<sequence>MPPLLGVYVFTDRLAFAAADWCFRLHGWPIMPPLLGVYVFTDRLAFAATDWCFRLHGWPLCRRCWASTSSPTGLPSPLPTGVSACTAGLYAAVDERCDLERGRRPRQLLSKRGTHVSPTYQDATSSPSLFPPLSLPPFSHSSLRKAGKRVGRKPTANEARRRTSAAGNEAEAATGGGNDDTGEGEVSATSGLKRPGRREKEEGGGGGSVAGEGKGVAARANSRTETPAAVRGEAGGECARFRLVLSVAINLLALGGVLSQPQRRQPQEQPLRQRPVNSLAEMPAYLLTALLLDRFGRKPLAIGMMLLSGISCSAGNLIAGAGDMRVARLACGVVGIFGMAATYNLLFIYTAELFPTAVRNTALGWMSQASQMGAILAPPVVVGFFGDGPPCTQSRGVAEEPTEPGCTQVVPPADAAAAMRLPEPDPRRRNHACSSATREERRGEERGRKKGEKRG</sequence>
<organism evidence="10 11">
    <name type="scientific">Oryza sativa subsp. japonica</name>
    <name type="common">Rice</name>
    <dbReference type="NCBI Taxonomy" id="39947"/>
    <lineage>
        <taxon>Eukaryota</taxon>
        <taxon>Viridiplantae</taxon>
        <taxon>Streptophyta</taxon>
        <taxon>Embryophyta</taxon>
        <taxon>Tracheophyta</taxon>
        <taxon>Spermatophyta</taxon>
        <taxon>Magnoliopsida</taxon>
        <taxon>Liliopsida</taxon>
        <taxon>Poales</taxon>
        <taxon>Poaceae</taxon>
        <taxon>BOP clade</taxon>
        <taxon>Oryzoideae</taxon>
        <taxon>Oryzeae</taxon>
        <taxon>Oryzinae</taxon>
        <taxon>Oryza</taxon>
        <taxon>Oryza sativa</taxon>
    </lineage>
</organism>
<dbReference type="GO" id="GO:0016020">
    <property type="term" value="C:membrane"/>
    <property type="evidence" value="ECO:0007669"/>
    <property type="project" value="UniProtKB-SubCell"/>
</dbReference>
<comment type="subcellular location">
    <subcellularLocation>
        <location evidence="1">Membrane</location>
        <topology evidence="1">Multi-pass membrane protein</topology>
    </subcellularLocation>
</comment>
<evidence type="ECO:0000256" key="8">
    <source>
        <dbReference type="SAM" id="Phobius"/>
    </source>
</evidence>
<feature type="region of interest" description="Disordered" evidence="7">
    <location>
        <begin position="103"/>
        <end position="232"/>
    </location>
</feature>
<evidence type="ECO:0000256" key="5">
    <source>
        <dbReference type="ARBA" id="ARBA00022989"/>
    </source>
</evidence>
<dbReference type="Proteomes" id="UP000000763">
    <property type="component" value="Chromosome 8"/>
</dbReference>
<evidence type="ECO:0000313" key="9">
    <source>
        <dbReference type="EMBL" id="BAD33836.1"/>
    </source>
</evidence>
<dbReference type="PANTHER" id="PTHR24064">
    <property type="entry name" value="SOLUTE CARRIER FAMILY 22 MEMBER"/>
    <property type="match status" value="1"/>
</dbReference>
<evidence type="ECO:0000256" key="6">
    <source>
        <dbReference type="ARBA" id="ARBA00023136"/>
    </source>
</evidence>
<dbReference type="InterPro" id="IPR005213">
    <property type="entry name" value="HGWP_repeat"/>
</dbReference>
<dbReference type="Pfam" id="PF03578">
    <property type="entry name" value="HGWP"/>
    <property type="match status" value="2"/>
</dbReference>
<dbReference type="EMBL" id="AP005741">
    <property type="protein sequence ID" value="BAD33870.1"/>
    <property type="molecule type" value="Genomic_DNA"/>
</dbReference>
<keyword evidence="2" id="KW-0592">Phosphate transport</keyword>
<reference evidence="11" key="4">
    <citation type="journal article" date="2008" name="Nucleic Acids Res.">
        <title>The rice annotation project database (RAP-DB): 2008 update.</title>
        <authorList>
            <consortium name="The rice annotation project (RAP)"/>
        </authorList>
    </citation>
    <scope>GENOME REANNOTATION</scope>
    <source>
        <strain evidence="11">cv. Nipponbare</strain>
    </source>
</reference>
<accession>Q69MP5</accession>
<keyword evidence="4" id="KW-0769">Symport</keyword>
<name>Q69MP5_ORYSJ</name>
<feature type="transmembrane region" description="Helical" evidence="8">
    <location>
        <begin position="300"/>
        <end position="321"/>
    </location>
</feature>
<feature type="compositionally biased region" description="Gly residues" evidence="7">
    <location>
        <begin position="204"/>
        <end position="214"/>
    </location>
</feature>
<feature type="compositionally biased region" description="Basic residues" evidence="7">
    <location>
        <begin position="142"/>
        <end position="152"/>
    </location>
</feature>
<gene>
    <name evidence="9" type="ORF">P0015A04.3</name>
    <name evidence="10" type="ORF">P0470H09.35</name>
</gene>
<reference evidence="11" key="3">
    <citation type="journal article" date="2005" name="Nature">
        <title>The map-based sequence of the rice genome.</title>
        <authorList>
            <consortium name="International rice genome sequencing project (IRGSP)"/>
            <person name="Matsumoto T."/>
            <person name="Wu J."/>
            <person name="Kanamori H."/>
            <person name="Katayose Y."/>
            <person name="Fujisawa M."/>
            <person name="Namiki N."/>
            <person name="Mizuno H."/>
            <person name="Yamamoto K."/>
            <person name="Antonio B.A."/>
            <person name="Baba T."/>
            <person name="Sakata K."/>
            <person name="Nagamura Y."/>
            <person name="Aoki H."/>
            <person name="Arikawa K."/>
            <person name="Arita K."/>
            <person name="Bito T."/>
            <person name="Chiden Y."/>
            <person name="Fujitsuka N."/>
            <person name="Fukunaka R."/>
            <person name="Hamada M."/>
            <person name="Harada C."/>
            <person name="Hayashi A."/>
            <person name="Hijishita S."/>
            <person name="Honda M."/>
            <person name="Hosokawa S."/>
            <person name="Ichikawa Y."/>
            <person name="Idonuma A."/>
            <person name="Iijima M."/>
            <person name="Ikeda M."/>
            <person name="Ikeno M."/>
            <person name="Ito K."/>
            <person name="Ito S."/>
            <person name="Ito T."/>
            <person name="Ito Y."/>
            <person name="Ito Y."/>
            <person name="Iwabuchi A."/>
            <person name="Kamiya K."/>
            <person name="Karasawa W."/>
            <person name="Kurita K."/>
            <person name="Katagiri S."/>
            <person name="Kikuta A."/>
            <person name="Kobayashi H."/>
            <person name="Kobayashi N."/>
            <person name="Machita K."/>
            <person name="Maehara T."/>
            <person name="Masukawa M."/>
            <person name="Mizubayashi T."/>
            <person name="Mukai Y."/>
            <person name="Nagasaki H."/>
            <person name="Nagata Y."/>
            <person name="Naito S."/>
            <person name="Nakashima M."/>
            <person name="Nakama Y."/>
            <person name="Nakamichi Y."/>
            <person name="Nakamura M."/>
            <person name="Meguro A."/>
            <person name="Negishi M."/>
            <person name="Ohta I."/>
            <person name="Ohta T."/>
            <person name="Okamoto M."/>
            <person name="Ono N."/>
            <person name="Saji S."/>
            <person name="Sakaguchi M."/>
            <person name="Sakai K."/>
            <person name="Shibata M."/>
            <person name="Shimokawa T."/>
            <person name="Song J."/>
            <person name="Takazaki Y."/>
            <person name="Terasawa K."/>
            <person name="Tsugane M."/>
            <person name="Tsuji K."/>
            <person name="Ueda S."/>
            <person name="Waki K."/>
            <person name="Yamagata H."/>
            <person name="Yamamoto M."/>
            <person name="Yamamoto S."/>
            <person name="Yamane H."/>
            <person name="Yoshiki S."/>
            <person name="Yoshihara R."/>
            <person name="Yukawa K."/>
            <person name="Zhong H."/>
            <person name="Yano M."/>
            <person name="Yuan Q."/>
            <person name="Ouyang S."/>
            <person name="Liu J."/>
            <person name="Jones K.M."/>
            <person name="Gansberger K."/>
            <person name="Moffat K."/>
            <person name="Hill J."/>
            <person name="Bera J."/>
            <person name="Fadrosh D."/>
            <person name="Jin S."/>
            <person name="Johri S."/>
            <person name="Kim M."/>
            <person name="Overton L."/>
            <person name="Reardon M."/>
            <person name="Tsitrin T."/>
            <person name="Vuong H."/>
            <person name="Weaver B."/>
            <person name="Ciecko A."/>
            <person name="Tallon L."/>
            <person name="Jackson J."/>
            <person name="Pai G."/>
            <person name="Aken S.V."/>
            <person name="Utterback T."/>
            <person name="Reidmuller S."/>
            <person name="Feldblyum T."/>
            <person name="Hsiao J."/>
            <person name="Zismann V."/>
            <person name="Iobst S."/>
            <person name="de Vazeille A.R."/>
            <person name="Buell C.R."/>
            <person name="Ying K."/>
            <person name="Li Y."/>
            <person name="Lu T."/>
            <person name="Huang Y."/>
            <person name="Zhao Q."/>
            <person name="Feng Q."/>
            <person name="Zhang L."/>
            <person name="Zhu J."/>
            <person name="Weng Q."/>
            <person name="Mu J."/>
            <person name="Lu Y."/>
            <person name="Fan D."/>
            <person name="Liu Y."/>
            <person name="Guan J."/>
            <person name="Zhang Y."/>
            <person name="Yu S."/>
            <person name="Liu X."/>
            <person name="Zhang Y."/>
            <person name="Hong G."/>
            <person name="Han B."/>
            <person name="Choisne N."/>
            <person name="Demange N."/>
            <person name="Orjeda G."/>
            <person name="Samain S."/>
            <person name="Cattolico L."/>
            <person name="Pelletier E."/>
            <person name="Couloux A."/>
            <person name="Segurens B."/>
            <person name="Wincker P."/>
            <person name="D'Hont A."/>
            <person name="Scarpelli C."/>
            <person name="Weissenbach J."/>
            <person name="Salanoubat M."/>
            <person name="Quetier F."/>
            <person name="Yu Y."/>
            <person name="Kim H.R."/>
            <person name="Rambo T."/>
            <person name="Currie J."/>
            <person name="Collura K."/>
            <person name="Luo M."/>
            <person name="Yang T."/>
            <person name="Ammiraju J.S.S."/>
            <person name="Engler F."/>
            <person name="Soderlund C."/>
            <person name="Wing R.A."/>
            <person name="Palmer L.E."/>
            <person name="de la Bastide M."/>
            <person name="Spiegel L."/>
            <person name="Nascimento L."/>
            <person name="Zutavern T."/>
            <person name="O'Shaughnessy A."/>
            <person name="Dike S."/>
            <person name="Dedhia N."/>
            <person name="Preston R."/>
            <person name="Balija V."/>
            <person name="McCombie W.R."/>
            <person name="Chow T."/>
            <person name="Chen H."/>
            <person name="Chung M."/>
            <person name="Chen C."/>
            <person name="Shaw J."/>
            <person name="Wu H."/>
            <person name="Hsiao K."/>
            <person name="Chao Y."/>
            <person name="Chu M."/>
            <person name="Cheng C."/>
            <person name="Hour A."/>
            <person name="Lee P."/>
            <person name="Lin S."/>
            <person name="Lin Y."/>
            <person name="Liou J."/>
            <person name="Liu S."/>
            <person name="Hsing Y."/>
            <person name="Raghuvanshi S."/>
            <person name="Mohanty A."/>
            <person name="Bharti A.K."/>
            <person name="Gaur A."/>
            <person name="Gupta V."/>
            <person name="Kumar D."/>
            <person name="Ravi V."/>
            <person name="Vij S."/>
            <person name="Kapur A."/>
            <person name="Khurana P."/>
            <person name="Khurana P."/>
            <person name="Khurana J.P."/>
            <person name="Tyagi A.K."/>
            <person name="Gaikwad K."/>
            <person name="Singh A."/>
            <person name="Dalal V."/>
            <person name="Srivastava S."/>
            <person name="Dixit A."/>
            <person name="Pal A.K."/>
            <person name="Ghazi I.A."/>
            <person name="Yadav M."/>
            <person name="Pandit A."/>
            <person name="Bhargava A."/>
            <person name="Sureshbabu K."/>
            <person name="Batra K."/>
            <person name="Sharma T.R."/>
            <person name="Mohapatra T."/>
            <person name="Singh N.K."/>
            <person name="Messing J."/>
            <person name="Nelson A.B."/>
            <person name="Fuks G."/>
            <person name="Kavchok S."/>
            <person name="Keizer G."/>
            <person name="Linton E."/>
            <person name="Llaca V."/>
            <person name="Song R."/>
            <person name="Tanyolac B."/>
            <person name="Young S."/>
            <person name="Ho-Il K."/>
            <person name="Hahn J.H."/>
            <person name="Sangsakoo G."/>
            <person name="Vanavichit A."/>
            <person name="de Mattos Luiz.A.T."/>
            <person name="Zimmer P.D."/>
            <person name="Malone G."/>
            <person name="Dellagostin O."/>
            <person name="de Oliveira A.C."/>
            <person name="Bevan M."/>
            <person name="Bancroft I."/>
            <person name="Minx P."/>
            <person name="Cordum H."/>
            <person name="Wilson R."/>
            <person name="Cheng Z."/>
            <person name="Jin W."/>
            <person name="Jiang J."/>
            <person name="Leong S.A."/>
            <person name="Iwama H."/>
            <person name="Gojobori T."/>
            <person name="Itoh T."/>
            <person name="Niimura Y."/>
            <person name="Fujii Y."/>
            <person name="Habara T."/>
            <person name="Sakai H."/>
            <person name="Sato Y."/>
            <person name="Wilson G."/>
            <person name="Kumar K."/>
            <person name="McCouch S."/>
            <person name="Juretic N."/>
            <person name="Hoen D."/>
            <person name="Wright S."/>
            <person name="Bruskiewich R."/>
            <person name="Bureau T."/>
            <person name="Miyao A."/>
            <person name="Hirochika H."/>
            <person name="Nishikawa T."/>
            <person name="Kadowaki K."/>
            <person name="Sugiura M."/>
            <person name="Burr B."/>
            <person name="Sasaki T."/>
        </authorList>
    </citation>
    <scope>NUCLEOTIDE SEQUENCE [LARGE SCALE GENOMIC DNA]</scope>
    <source>
        <strain evidence="11">cv. Nipponbare</strain>
    </source>
</reference>
<dbReference type="InterPro" id="IPR036259">
    <property type="entry name" value="MFS_trans_sf"/>
</dbReference>
<proteinExistence type="predicted"/>
<evidence type="ECO:0000256" key="3">
    <source>
        <dbReference type="ARBA" id="ARBA00022692"/>
    </source>
</evidence>
<evidence type="ECO:0000313" key="11">
    <source>
        <dbReference type="Proteomes" id="UP000000763"/>
    </source>
</evidence>
<keyword evidence="2" id="KW-0813">Transport</keyword>
<feature type="compositionally biased region" description="Basic and acidic residues" evidence="7">
    <location>
        <begin position="437"/>
        <end position="447"/>
    </location>
</feature>
<keyword evidence="6 8" id="KW-0472">Membrane</keyword>
<evidence type="ECO:0000256" key="7">
    <source>
        <dbReference type="SAM" id="MobiDB-lite"/>
    </source>
</evidence>
<keyword evidence="3 8" id="KW-0812">Transmembrane</keyword>
<dbReference type="AlphaFoldDB" id="Q69MP5"/>
<feature type="transmembrane region" description="Helical" evidence="8">
    <location>
        <begin position="327"/>
        <end position="349"/>
    </location>
</feature>
<keyword evidence="5 8" id="KW-1133">Transmembrane helix</keyword>
<evidence type="ECO:0000313" key="10">
    <source>
        <dbReference type="EMBL" id="BAD33870.1"/>
    </source>
</evidence>
<feature type="region of interest" description="Disordered" evidence="7">
    <location>
        <begin position="393"/>
        <end position="455"/>
    </location>
</feature>
<reference evidence="10" key="2">
    <citation type="submission" date="2002-09" db="EMBL/GenBank/DDBJ databases">
        <title>Oryza sativa nipponbare(GA3) genomic DNA, chromosome 8, PAC clone:P0470H09.</title>
        <authorList>
            <person name="Sasaki T."/>
            <person name="Matsumoto T."/>
            <person name="Katayose Y."/>
        </authorList>
    </citation>
    <scope>NUCLEOTIDE SEQUENCE</scope>
</reference>
<reference evidence="9" key="1">
    <citation type="submission" date="2002-09" db="EMBL/GenBank/DDBJ databases">
        <title>Oryza sativa nipponbare(GA3) genomic DNA, chromosome 8, PAC clone:P0015A04.</title>
        <authorList>
            <person name="Sasaki T."/>
            <person name="Matsumoto T."/>
            <person name="Katayose Y."/>
        </authorList>
    </citation>
    <scope>NUCLEOTIDE SEQUENCE</scope>
</reference>
<evidence type="ECO:0000256" key="2">
    <source>
        <dbReference type="ARBA" id="ARBA00022592"/>
    </source>
</evidence>
<evidence type="ECO:0000256" key="4">
    <source>
        <dbReference type="ARBA" id="ARBA00022847"/>
    </source>
</evidence>
<protein>
    <submittedName>
        <fullName evidence="10">HGWP repeat containing protein-like protein</fullName>
    </submittedName>
</protein>